<keyword evidence="6" id="KW-1185">Reference proteome</keyword>
<feature type="region of interest" description="Disordered" evidence="4">
    <location>
        <begin position="807"/>
        <end position="840"/>
    </location>
</feature>
<feature type="region of interest" description="Disordered" evidence="4">
    <location>
        <begin position="1"/>
        <end position="42"/>
    </location>
</feature>
<dbReference type="InterPro" id="IPR015943">
    <property type="entry name" value="WD40/YVTN_repeat-like_dom_sf"/>
</dbReference>
<proteinExistence type="predicted"/>
<evidence type="ECO:0000256" key="4">
    <source>
        <dbReference type="SAM" id="MobiDB-lite"/>
    </source>
</evidence>
<dbReference type="GO" id="GO:0005634">
    <property type="term" value="C:nucleus"/>
    <property type="evidence" value="ECO:0007669"/>
    <property type="project" value="UniProtKB-SubCell"/>
</dbReference>
<dbReference type="SUPFAM" id="SSF50978">
    <property type="entry name" value="WD40 repeat-like"/>
    <property type="match status" value="1"/>
</dbReference>
<evidence type="ECO:0000313" key="6">
    <source>
        <dbReference type="Proteomes" id="UP000825935"/>
    </source>
</evidence>
<evidence type="ECO:0000256" key="1">
    <source>
        <dbReference type="ARBA" id="ARBA00004123"/>
    </source>
</evidence>
<dbReference type="GO" id="GO:0000127">
    <property type="term" value="C:transcription factor TFIIIC complex"/>
    <property type="evidence" value="ECO:0007669"/>
    <property type="project" value="TreeGrafter"/>
</dbReference>
<dbReference type="OrthoDB" id="4703at2759"/>
<feature type="compositionally biased region" description="Basic and acidic residues" evidence="4">
    <location>
        <begin position="195"/>
        <end position="211"/>
    </location>
</feature>
<dbReference type="AlphaFoldDB" id="A0A8T2SDD4"/>
<feature type="region of interest" description="Disordered" evidence="4">
    <location>
        <begin position="322"/>
        <end position="397"/>
    </location>
</feature>
<feature type="compositionally biased region" description="Polar residues" evidence="4">
    <location>
        <begin position="31"/>
        <end position="41"/>
    </location>
</feature>
<feature type="region of interest" description="Disordered" evidence="4">
    <location>
        <begin position="60"/>
        <end position="84"/>
    </location>
</feature>
<protein>
    <submittedName>
        <fullName evidence="5">Uncharacterized protein</fullName>
    </submittedName>
</protein>
<feature type="region of interest" description="Disordered" evidence="4">
    <location>
        <begin position="137"/>
        <end position="214"/>
    </location>
</feature>
<dbReference type="SMART" id="SM00320">
    <property type="entry name" value="WD40"/>
    <property type="match status" value="3"/>
</dbReference>
<comment type="caution">
    <text evidence="5">The sequence shown here is derived from an EMBL/GenBank/DDBJ whole genome shotgun (WGS) entry which is preliminary data.</text>
</comment>
<keyword evidence="2" id="KW-0804">Transcription</keyword>
<comment type="subcellular location">
    <subcellularLocation>
        <location evidence="1">Nucleus</location>
    </subcellularLocation>
</comment>
<feature type="compositionally biased region" description="Polar residues" evidence="4">
    <location>
        <begin position="322"/>
        <end position="331"/>
    </location>
</feature>
<feature type="compositionally biased region" description="Basic and acidic residues" evidence="4">
    <location>
        <begin position="1"/>
        <end position="26"/>
    </location>
</feature>
<dbReference type="EMBL" id="CM035426">
    <property type="protein sequence ID" value="KAH7315613.1"/>
    <property type="molecule type" value="Genomic_DNA"/>
</dbReference>
<sequence length="1160" mass="125639">MQDSPTSDKGKQVDQGQREKKDECGLIKEGSPSQAEYTNSSLRKDVSLKKGLSRCDDIIEAEPLSQMQPPRGTSPVTHGKGVFSEHRNPFHNALQMNGYSQQFYIPFPVLTGFPVPGESGYFRFSGMLPAMFEDRTKQSQVMGGEMPSKDEEEFSGKGDPAGGQSEQKQGQDPIDDSTGTGGVFHFGHSNKKKSPASDKIDLGKSKSERSSTKNTLLNQELNASVHPAPPIPNYIHGSQSTCGIFPFFDQGQPPDFYEPLGKSQTPVNPQFINASYFTSLDMQTVWGAVPLAQCGPIPPLYAYNPGIQASFSHRSSVTDEVTTAKVVSSETKSSKGRGRSGRGIGPVHGGRGRGRGRRKECQGVINPIQDNQSSKTLNEKSAGLQGEKQLSKGEATENQEITCPTFSRNGLINKAHLTFSETIGLHVLSNKEGCHNDPQASGVKANNTTTGTDSSSSYRLLCTREMTQMTSQGDEQGNWTVHDVPPLSQCSPGGTTLEQGEADFFIAGPSGPIRDQASRHLRKKAKSQKIIESENLWHKLTDGPKVGICTDPLMKVNGHISQGYQAEFAAHGHLTPGTTVKVGHPPLSKDDGFSDAYLTGMEIKRNPQSSMKSGRRHGLKACARLQHLAIQGQGNNSGCLGQSSGADMLTASEGSRHSMLPSGVASVHAGDEFMDFKSIEVVEDWQSYCPYLPFSAYLIHVYEDGKPREISLPIFGSSRVSPSTDKTCPDYYDLVLNAGGSIWALDWCPHRTLTADLGVEFLAVGAHPHDSPTHRLGEVVLGKGLIQIWAFDLPQLTHAQTKWHYNLSNAQSRGNRKGRNPPKGPTQLRRLTPEDEESSMLLTGAESAAHEKPPLQLEGGKPDEQVDIECEKAEIAESVLASHVEISDLPKMVLGLAHDGGVVWDAKWQPISTTSIRRAGHLGNLAAVYGDGSIEVYDVPMPSMVRKLKFFSESSAPLIVKMKPAFKCSGIISCGQKSLPLTVEWSSSSPHNLLLVGCHDGAVALWKFTPQGSSCLDVKPLACFVADSAPVRALAFAPHGSDPESRNIFVTGGHSGRLLFWDFRDPFHPLWELSLSKGGCIFSIDWLLYPRGIVLSLDDGTIRTVSLDVALSDPSLTGTPPAKTPSQGVRMDLLYTANCQKGILPMTEHGPESHISYAAN</sequence>
<dbReference type="GO" id="GO:0006383">
    <property type="term" value="P:transcription by RNA polymerase III"/>
    <property type="evidence" value="ECO:0007669"/>
    <property type="project" value="TreeGrafter"/>
</dbReference>
<name>A0A8T2SDD4_CERRI</name>
<accession>A0A8T2SDD4</accession>
<reference evidence="5" key="1">
    <citation type="submission" date="2021-08" db="EMBL/GenBank/DDBJ databases">
        <title>WGS assembly of Ceratopteris richardii.</title>
        <authorList>
            <person name="Marchant D.B."/>
            <person name="Chen G."/>
            <person name="Jenkins J."/>
            <person name="Shu S."/>
            <person name="Leebens-Mack J."/>
            <person name="Grimwood J."/>
            <person name="Schmutz J."/>
            <person name="Soltis P."/>
            <person name="Soltis D."/>
            <person name="Chen Z.-H."/>
        </authorList>
    </citation>
    <scope>NUCLEOTIDE SEQUENCE</scope>
    <source>
        <strain evidence="5">Whitten #5841</strain>
        <tissue evidence="5">Leaf</tissue>
    </source>
</reference>
<dbReference type="Gene3D" id="2.130.10.10">
    <property type="entry name" value="YVTN repeat-like/Quinoprotein amine dehydrogenase"/>
    <property type="match status" value="1"/>
</dbReference>
<evidence type="ECO:0000256" key="3">
    <source>
        <dbReference type="ARBA" id="ARBA00023242"/>
    </source>
</evidence>
<dbReference type="PANTHER" id="PTHR15052:SF2">
    <property type="entry name" value="GENERAL TRANSCRIPTION FACTOR 3C POLYPEPTIDE 2"/>
    <property type="match status" value="1"/>
</dbReference>
<evidence type="ECO:0000256" key="2">
    <source>
        <dbReference type="ARBA" id="ARBA00023163"/>
    </source>
</evidence>
<dbReference type="InterPro" id="IPR052416">
    <property type="entry name" value="GTF3C_component"/>
</dbReference>
<dbReference type="PANTHER" id="PTHR15052">
    <property type="entry name" value="RNA POLYMERASE III TRANSCRIPTION INITIATION FACTOR COMPLEX SUBUNIT"/>
    <property type="match status" value="1"/>
</dbReference>
<dbReference type="InterPro" id="IPR036322">
    <property type="entry name" value="WD40_repeat_dom_sf"/>
</dbReference>
<keyword evidence="3" id="KW-0539">Nucleus</keyword>
<dbReference type="InterPro" id="IPR001680">
    <property type="entry name" value="WD40_rpt"/>
</dbReference>
<gene>
    <name evidence="5" type="ORF">KP509_21G057500</name>
</gene>
<organism evidence="5 6">
    <name type="scientific">Ceratopteris richardii</name>
    <name type="common">Triangle waterfern</name>
    <dbReference type="NCBI Taxonomy" id="49495"/>
    <lineage>
        <taxon>Eukaryota</taxon>
        <taxon>Viridiplantae</taxon>
        <taxon>Streptophyta</taxon>
        <taxon>Embryophyta</taxon>
        <taxon>Tracheophyta</taxon>
        <taxon>Polypodiopsida</taxon>
        <taxon>Polypodiidae</taxon>
        <taxon>Polypodiales</taxon>
        <taxon>Pteridineae</taxon>
        <taxon>Pteridaceae</taxon>
        <taxon>Parkerioideae</taxon>
        <taxon>Ceratopteris</taxon>
    </lineage>
</organism>
<evidence type="ECO:0000313" key="5">
    <source>
        <dbReference type="EMBL" id="KAH7315613.1"/>
    </source>
</evidence>
<dbReference type="Proteomes" id="UP000825935">
    <property type="component" value="Chromosome 21"/>
</dbReference>